<evidence type="ECO:0000313" key="2">
    <source>
        <dbReference type="EMBL" id="TXK00385.1"/>
    </source>
</evidence>
<sequence>MNTLNNCVEQESFLPQKDREYLAEKGFKYREVIEGKVKCLIIEEYSLPEGKYNVETVNLLVKIPNGYNDTPPDMFFCYPHLKFSNTNVDPPATGGRFSFDEKSWQQWSRHSNVGNDWRPGIDGISSHLQKVNAALKKG</sequence>
<evidence type="ECO:0000313" key="1">
    <source>
        <dbReference type="EMBL" id="RIV68686.1"/>
    </source>
</evidence>
<comment type="caution">
    <text evidence="1">The sequence shown here is derived from an EMBL/GenBank/DDBJ whole genome shotgun (WGS) entry which is preliminary data.</text>
</comment>
<name>A0A418N4F0_9FLAO</name>
<dbReference type="OrthoDB" id="7445930at2"/>
<keyword evidence="4" id="KW-1185">Reference proteome</keyword>
<evidence type="ECO:0000313" key="3">
    <source>
        <dbReference type="Proteomes" id="UP000284189"/>
    </source>
</evidence>
<reference evidence="2 4" key="2">
    <citation type="submission" date="2019-07" db="EMBL/GenBank/DDBJ databases">
        <title>Draft genome of two Muricauda strains isolated from deep sea.</title>
        <authorList>
            <person name="Sun C."/>
        </authorList>
    </citation>
    <scope>NUCLEOTIDE SEQUENCE [LARGE SCALE GENOMIC DNA]</scope>
    <source>
        <strain evidence="2 4">NH166</strain>
    </source>
</reference>
<dbReference type="Pfam" id="PF14462">
    <property type="entry name" value="Prok-E2_E"/>
    <property type="match status" value="1"/>
</dbReference>
<dbReference type="EMBL" id="QXFJ01000030">
    <property type="protein sequence ID" value="RIV68686.1"/>
    <property type="molecule type" value="Genomic_DNA"/>
</dbReference>
<reference evidence="1 3" key="1">
    <citation type="submission" date="2018-08" db="EMBL/GenBank/DDBJ databases">
        <title>Proposal of Muricauda 72 sp.nov. and Muricauda NH166 sp.nov., isolated from seawater.</title>
        <authorList>
            <person name="Cheng H."/>
            <person name="Wu Y.-H."/>
            <person name="Guo L.-L."/>
            <person name="Xu X.-W."/>
        </authorList>
    </citation>
    <scope>NUCLEOTIDE SEQUENCE [LARGE SCALE GENOMIC DNA]</scope>
    <source>
        <strain evidence="1 3">NH166</strain>
    </source>
</reference>
<evidence type="ECO:0000313" key="4">
    <source>
        <dbReference type="Proteomes" id="UP000321528"/>
    </source>
</evidence>
<dbReference type="AlphaFoldDB" id="A0A418N4F0"/>
<dbReference type="Proteomes" id="UP000321528">
    <property type="component" value="Unassembled WGS sequence"/>
</dbReference>
<proteinExistence type="predicted"/>
<dbReference type="EMBL" id="VNWL01000029">
    <property type="protein sequence ID" value="TXK00385.1"/>
    <property type="molecule type" value="Genomic_DNA"/>
</dbReference>
<dbReference type="RefSeq" id="WP_119641525.1">
    <property type="nucleotide sequence ID" value="NZ_QXFJ01000030.1"/>
</dbReference>
<dbReference type="InterPro" id="IPR025701">
    <property type="entry name" value="UBQ-conjugat_E2_E"/>
</dbReference>
<accession>A0A418N4F0</accession>
<organism evidence="1 3">
    <name type="scientific">Flagellimonas aequoris</name>
    <dbReference type="NCBI Taxonomy" id="2306997"/>
    <lineage>
        <taxon>Bacteria</taxon>
        <taxon>Pseudomonadati</taxon>
        <taxon>Bacteroidota</taxon>
        <taxon>Flavobacteriia</taxon>
        <taxon>Flavobacteriales</taxon>
        <taxon>Flavobacteriaceae</taxon>
        <taxon>Flagellimonas</taxon>
    </lineage>
</organism>
<dbReference type="Proteomes" id="UP000284189">
    <property type="component" value="Unassembled WGS sequence"/>
</dbReference>
<evidence type="ECO:0008006" key="5">
    <source>
        <dbReference type="Google" id="ProtNLM"/>
    </source>
</evidence>
<protein>
    <recommendedName>
        <fullName evidence="5">UBC core domain-containing protein</fullName>
    </recommendedName>
</protein>
<gene>
    <name evidence="1" type="ORF">D2U88_15975</name>
    <name evidence="2" type="ORF">FQ019_15800</name>
</gene>